<dbReference type="Gramene" id="PHT75545">
    <property type="protein sequence ID" value="PHT75545"/>
    <property type="gene ID" value="T459_19067"/>
</dbReference>
<comment type="subcellular location">
    <subcellularLocation>
        <location evidence="1">Nucleus</location>
    </subcellularLocation>
</comment>
<keyword evidence="3" id="KW-0238">DNA-binding</keyword>
<gene>
    <name evidence="7" type="ORF">T459_19067</name>
</gene>
<keyword evidence="5" id="KW-0539">Nucleus</keyword>
<dbReference type="InterPro" id="IPR036879">
    <property type="entry name" value="TF_MADSbox_sf"/>
</dbReference>
<evidence type="ECO:0000313" key="8">
    <source>
        <dbReference type="Proteomes" id="UP000222542"/>
    </source>
</evidence>
<organism evidence="7 8">
    <name type="scientific">Capsicum annuum</name>
    <name type="common">Capsicum pepper</name>
    <dbReference type="NCBI Taxonomy" id="4072"/>
    <lineage>
        <taxon>Eukaryota</taxon>
        <taxon>Viridiplantae</taxon>
        <taxon>Streptophyta</taxon>
        <taxon>Embryophyta</taxon>
        <taxon>Tracheophyta</taxon>
        <taxon>Spermatophyta</taxon>
        <taxon>Magnoliopsida</taxon>
        <taxon>eudicotyledons</taxon>
        <taxon>Gunneridae</taxon>
        <taxon>Pentapetalae</taxon>
        <taxon>asterids</taxon>
        <taxon>lamiids</taxon>
        <taxon>Solanales</taxon>
        <taxon>Solanaceae</taxon>
        <taxon>Solanoideae</taxon>
        <taxon>Capsiceae</taxon>
        <taxon>Capsicum</taxon>
    </lineage>
</organism>
<evidence type="ECO:0000256" key="5">
    <source>
        <dbReference type="ARBA" id="ARBA00023242"/>
    </source>
</evidence>
<dbReference type="EMBL" id="AYRZ02000007">
    <property type="protein sequence ID" value="PHT75545.1"/>
    <property type="molecule type" value="Genomic_DNA"/>
</dbReference>
<dbReference type="PROSITE" id="PS50066">
    <property type="entry name" value="MADS_BOX_2"/>
    <property type="match status" value="1"/>
</dbReference>
<dbReference type="InterPro" id="IPR002100">
    <property type="entry name" value="TF_MADSbox"/>
</dbReference>
<dbReference type="GO" id="GO:0046983">
    <property type="term" value="F:protein dimerization activity"/>
    <property type="evidence" value="ECO:0007669"/>
    <property type="project" value="InterPro"/>
</dbReference>
<feature type="domain" description="MADS-box" evidence="6">
    <location>
        <begin position="1"/>
        <end position="45"/>
    </location>
</feature>
<keyword evidence="2" id="KW-0805">Transcription regulation</keyword>
<dbReference type="Proteomes" id="UP000222542">
    <property type="component" value="Unassembled WGS sequence"/>
</dbReference>
<keyword evidence="8" id="KW-1185">Reference proteome</keyword>
<sequence>MKVLDSEAARFVTFKKEIKCLIKKADKLLITTGTHVAFVTFSPYGIYAYDLSNNIDELIDNFLSHRKDQTTSTNVVALLHSSSGESNMMNNLNVIVDLNDDKASLDN</sequence>
<dbReference type="GO" id="GO:0006357">
    <property type="term" value="P:regulation of transcription by RNA polymerase II"/>
    <property type="evidence" value="ECO:0000318"/>
    <property type="project" value="GO_Central"/>
</dbReference>
<evidence type="ECO:0000256" key="4">
    <source>
        <dbReference type="ARBA" id="ARBA00023163"/>
    </source>
</evidence>
<evidence type="ECO:0000256" key="1">
    <source>
        <dbReference type="ARBA" id="ARBA00004123"/>
    </source>
</evidence>
<keyword evidence="4" id="KW-0804">Transcription</keyword>
<dbReference type="GO" id="GO:0000981">
    <property type="term" value="F:DNA-binding transcription factor activity, RNA polymerase II-specific"/>
    <property type="evidence" value="ECO:0000318"/>
    <property type="project" value="GO_Central"/>
</dbReference>
<name>A0A2G2Z0Z6_CAPAN</name>
<dbReference type="SMR" id="A0A2G2Z0Z6"/>
<evidence type="ECO:0000256" key="2">
    <source>
        <dbReference type="ARBA" id="ARBA00023015"/>
    </source>
</evidence>
<evidence type="ECO:0000313" key="7">
    <source>
        <dbReference type="EMBL" id="PHT75545.1"/>
    </source>
</evidence>
<dbReference type="SUPFAM" id="SSF55455">
    <property type="entry name" value="SRF-like"/>
    <property type="match status" value="1"/>
</dbReference>
<dbReference type="GO" id="GO:0000978">
    <property type="term" value="F:RNA polymerase II cis-regulatory region sequence-specific DNA binding"/>
    <property type="evidence" value="ECO:0000318"/>
    <property type="project" value="GO_Central"/>
</dbReference>
<dbReference type="Pfam" id="PF00319">
    <property type="entry name" value="SRF-TF"/>
    <property type="match status" value="1"/>
</dbReference>
<comment type="caution">
    <text evidence="7">The sequence shown here is derived from an EMBL/GenBank/DDBJ whole genome shotgun (WGS) entry which is preliminary data.</text>
</comment>
<evidence type="ECO:0000259" key="6">
    <source>
        <dbReference type="PROSITE" id="PS50066"/>
    </source>
</evidence>
<reference evidence="7 8" key="1">
    <citation type="journal article" date="2014" name="Nat. Genet.">
        <title>Genome sequence of the hot pepper provides insights into the evolution of pungency in Capsicum species.</title>
        <authorList>
            <person name="Kim S."/>
            <person name="Park M."/>
            <person name="Yeom S.I."/>
            <person name="Kim Y.M."/>
            <person name="Lee J.M."/>
            <person name="Lee H.A."/>
            <person name="Seo E."/>
            <person name="Choi J."/>
            <person name="Cheong K."/>
            <person name="Kim K.T."/>
            <person name="Jung K."/>
            <person name="Lee G.W."/>
            <person name="Oh S.K."/>
            <person name="Bae C."/>
            <person name="Kim S.B."/>
            <person name="Lee H.Y."/>
            <person name="Kim S.Y."/>
            <person name="Kim M.S."/>
            <person name="Kang B.C."/>
            <person name="Jo Y.D."/>
            <person name="Yang H.B."/>
            <person name="Jeong H.J."/>
            <person name="Kang W.H."/>
            <person name="Kwon J.K."/>
            <person name="Shin C."/>
            <person name="Lim J.Y."/>
            <person name="Park J.H."/>
            <person name="Huh J.H."/>
            <person name="Kim J.S."/>
            <person name="Kim B.D."/>
            <person name="Cohen O."/>
            <person name="Paran I."/>
            <person name="Suh M.C."/>
            <person name="Lee S.B."/>
            <person name="Kim Y.K."/>
            <person name="Shin Y."/>
            <person name="Noh S.J."/>
            <person name="Park J."/>
            <person name="Seo Y.S."/>
            <person name="Kwon S.Y."/>
            <person name="Kim H.A."/>
            <person name="Park J.M."/>
            <person name="Kim H.J."/>
            <person name="Choi S.B."/>
            <person name="Bosland P.W."/>
            <person name="Reeves G."/>
            <person name="Jo S.H."/>
            <person name="Lee B.W."/>
            <person name="Cho H.T."/>
            <person name="Choi H.S."/>
            <person name="Lee M.S."/>
            <person name="Yu Y."/>
            <person name="Do Choi Y."/>
            <person name="Park B.S."/>
            <person name="van Deynze A."/>
            <person name="Ashrafi H."/>
            <person name="Hill T."/>
            <person name="Kim W.T."/>
            <person name="Pai H.S."/>
            <person name="Ahn H.K."/>
            <person name="Yeam I."/>
            <person name="Giovannoni J.J."/>
            <person name="Rose J.K."/>
            <person name="Sorensen I."/>
            <person name="Lee S.J."/>
            <person name="Kim R.W."/>
            <person name="Choi I.Y."/>
            <person name="Choi B.S."/>
            <person name="Lim J.S."/>
            <person name="Lee Y.H."/>
            <person name="Choi D."/>
        </authorList>
    </citation>
    <scope>NUCLEOTIDE SEQUENCE [LARGE SCALE GENOMIC DNA]</scope>
    <source>
        <strain evidence="8">cv. CM334</strain>
    </source>
</reference>
<dbReference type="AlphaFoldDB" id="A0A2G2Z0Z6"/>
<proteinExistence type="predicted"/>
<dbReference type="Gene3D" id="3.40.1810.10">
    <property type="entry name" value="Transcription factor, MADS-box"/>
    <property type="match status" value="1"/>
</dbReference>
<reference evidence="7 8" key="2">
    <citation type="journal article" date="2017" name="Genome Biol.">
        <title>New reference genome sequences of hot pepper reveal the massive evolution of plant disease-resistance genes by retroduplication.</title>
        <authorList>
            <person name="Kim S."/>
            <person name="Park J."/>
            <person name="Yeom S.I."/>
            <person name="Kim Y.M."/>
            <person name="Seo E."/>
            <person name="Kim K.T."/>
            <person name="Kim M.S."/>
            <person name="Lee J.M."/>
            <person name="Cheong K."/>
            <person name="Shin H.S."/>
            <person name="Kim S.B."/>
            <person name="Han K."/>
            <person name="Lee J."/>
            <person name="Park M."/>
            <person name="Lee H.A."/>
            <person name="Lee H.Y."/>
            <person name="Lee Y."/>
            <person name="Oh S."/>
            <person name="Lee J.H."/>
            <person name="Choi E."/>
            <person name="Choi E."/>
            <person name="Lee S.E."/>
            <person name="Jeon J."/>
            <person name="Kim H."/>
            <person name="Choi G."/>
            <person name="Song H."/>
            <person name="Lee J."/>
            <person name="Lee S.C."/>
            <person name="Kwon J.K."/>
            <person name="Lee H.Y."/>
            <person name="Koo N."/>
            <person name="Hong Y."/>
            <person name="Kim R.W."/>
            <person name="Kang W.H."/>
            <person name="Huh J.H."/>
            <person name="Kang B.C."/>
            <person name="Yang T.J."/>
            <person name="Lee Y.H."/>
            <person name="Bennetzen J.L."/>
            <person name="Choi D."/>
        </authorList>
    </citation>
    <scope>NUCLEOTIDE SEQUENCE [LARGE SCALE GENOMIC DNA]</scope>
    <source>
        <strain evidence="8">cv. CM334</strain>
    </source>
</reference>
<accession>A0A2G2Z0Z6</accession>
<dbReference type="GO" id="GO:0005634">
    <property type="term" value="C:nucleus"/>
    <property type="evidence" value="ECO:0007669"/>
    <property type="project" value="UniProtKB-SubCell"/>
</dbReference>
<protein>
    <recommendedName>
        <fullName evidence="6">MADS-box domain-containing protein</fullName>
    </recommendedName>
</protein>
<evidence type="ECO:0000256" key="3">
    <source>
        <dbReference type="ARBA" id="ARBA00023125"/>
    </source>
</evidence>